<dbReference type="EMBL" id="WJBD01000002">
    <property type="protein sequence ID" value="MBC3887289.1"/>
    <property type="molecule type" value="Genomic_DNA"/>
</dbReference>
<dbReference type="PROSITE" id="PS50801">
    <property type="entry name" value="STAS"/>
    <property type="match status" value="1"/>
</dbReference>
<reference evidence="4" key="1">
    <citation type="submission" date="2019-10" db="EMBL/GenBank/DDBJ databases">
        <authorList>
            <person name="Ross D.E."/>
            <person name="Gulliver D."/>
        </authorList>
    </citation>
    <scope>NUCLEOTIDE SEQUENCE</scope>
    <source>
        <strain evidence="4">DER-2019</strain>
    </source>
</reference>
<dbReference type="PANTHER" id="PTHR33495">
    <property type="entry name" value="ANTI-SIGMA FACTOR ANTAGONIST TM_1081-RELATED-RELATED"/>
    <property type="match status" value="1"/>
</dbReference>
<dbReference type="AlphaFoldDB" id="A0A923HVD7"/>
<dbReference type="RefSeq" id="WP_148566371.1">
    <property type="nucleotide sequence ID" value="NZ_RXYA01000004.1"/>
</dbReference>
<sequence length="108" mass="12213">MDNKNRTGTEQATMISIKGEIDIYSIGKFRESIEEKIETQAPQIILDCTELSYMDSTGMGVLIELRNKAKEMGQKIIMMNPRPNIKKLLNITGVDKIIDIIENPINQS</sequence>
<dbReference type="NCBIfam" id="TIGR00377">
    <property type="entry name" value="ant_ant_sig"/>
    <property type="match status" value="1"/>
</dbReference>
<dbReference type="GO" id="GO:0043856">
    <property type="term" value="F:anti-sigma factor antagonist activity"/>
    <property type="evidence" value="ECO:0007669"/>
    <property type="project" value="InterPro"/>
</dbReference>
<comment type="similarity">
    <text evidence="1 2">Belongs to the anti-sigma-factor antagonist family.</text>
</comment>
<keyword evidence="5" id="KW-1185">Reference proteome</keyword>
<dbReference type="CDD" id="cd07043">
    <property type="entry name" value="STAS_anti-anti-sigma_factors"/>
    <property type="match status" value="1"/>
</dbReference>
<dbReference type="InterPro" id="IPR003658">
    <property type="entry name" value="Anti-sigma_ant"/>
</dbReference>
<dbReference type="Proteomes" id="UP000616595">
    <property type="component" value="Unassembled WGS sequence"/>
</dbReference>
<evidence type="ECO:0000256" key="2">
    <source>
        <dbReference type="RuleBase" id="RU003749"/>
    </source>
</evidence>
<comment type="caution">
    <text evidence="4">The sequence shown here is derived from an EMBL/GenBank/DDBJ whole genome shotgun (WGS) entry which is preliminary data.</text>
</comment>
<dbReference type="InterPro" id="IPR002645">
    <property type="entry name" value="STAS_dom"/>
</dbReference>
<reference evidence="4" key="2">
    <citation type="submission" date="2020-10" db="EMBL/GenBank/DDBJ databases">
        <title>Comparative genomics of the Acetobacterium genus.</title>
        <authorList>
            <person name="Marshall C."/>
            <person name="May H."/>
            <person name="Norman S."/>
        </authorList>
    </citation>
    <scope>NUCLEOTIDE SEQUENCE</scope>
    <source>
        <strain evidence="4">DER-2019</strain>
    </source>
</reference>
<evidence type="ECO:0000259" key="3">
    <source>
        <dbReference type="PROSITE" id="PS50801"/>
    </source>
</evidence>
<dbReference type="Pfam" id="PF01740">
    <property type="entry name" value="STAS"/>
    <property type="match status" value="1"/>
</dbReference>
<accession>A0A923HVD7</accession>
<name>A0A923HVD7_9FIRM</name>
<gene>
    <name evidence="4" type="ORF">GH810_03070</name>
</gene>
<evidence type="ECO:0000256" key="1">
    <source>
        <dbReference type="ARBA" id="ARBA00009013"/>
    </source>
</evidence>
<dbReference type="OrthoDB" id="9794628at2"/>
<organism evidence="4 5">
    <name type="scientific">Acetobacterium paludosum</name>
    <dbReference type="NCBI Taxonomy" id="52693"/>
    <lineage>
        <taxon>Bacteria</taxon>
        <taxon>Bacillati</taxon>
        <taxon>Bacillota</taxon>
        <taxon>Clostridia</taxon>
        <taxon>Eubacteriales</taxon>
        <taxon>Eubacteriaceae</taxon>
        <taxon>Acetobacterium</taxon>
    </lineage>
</organism>
<feature type="domain" description="STAS" evidence="3">
    <location>
        <begin position="14"/>
        <end position="108"/>
    </location>
</feature>
<evidence type="ECO:0000313" key="4">
    <source>
        <dbReference type="EMBL" id="MBC3887289.1"/>
    </source>
</evidence>
<proteinExistence type="inferred from homology"/>
<evidence type="ECO:0000313" key="5">
    <source>
        <dbReference type="Proteomes" id="UP000616595"/>
    </source>
</evidence>
<dbReference type="InterPro" id="IPR036513">
    <property type="entry name" value="STAS_dom_sf"/>
</dbReference>
<protein>
    <recommendedName>
        <fullName evidence="2">Anti-sigma factor antagonist</fullName>
    </recommendedName>
</protein>
<dbReference type="Gene3D" id="3.30.750.24">
    <property type="entry name" value="STAS domain"/>
    <property type="match status" value="1"/>
</dbReference>
<dbReference type="SUPFAM" id="SSF52091">
    <property type="entry name" value="SpoIIaa-like"/>
    <property type="match status" value="1"/>
</dbReference>